<keyword evidence="3" id="KW-1185">Reference proteome</keyword>
<dbReference type="KEGG" id="vg:40527375"/>
<dbReference type="Pfam" id="PF01104">
    <property type="entry name" value="Bunya_NS-S"/>
    <property type="match status" value="1"/>
</dbReference>
<dbReference type="GO" id="GO:0016032">
    <property type="term" value="P:viral process"/>
    <property type="evidence" value="ECO:0007669"/>
    <property type="project" value="InterPro"/>
</dbReference>
<protein>
    <recommendedName>
        <fullName evidence="1">Non-structural protein NS-S</fullName>
    </recommendedName>
</protein>
<reference evidence="2 3" key="1">
    <citation type="journal article" date="2015" name="Viruses">
        <title>Genetic and Phylogenetic Characterization of Tataguine and Witwatersrand Viruses and Other Orthobunyaviruses of the Anopheles A, Capim, Guama, Koongol, Mapputta, Tete, and Turlock Serogroups.</title>
        <authorList>
            <person name="Shchetinin A.M."/>
            <person name="Lvov D.K."/>
            <person name="Deriabin P.G."/>
            <person name="Botikov A.G."/>
            <person name="Gitelman A.K."/>
            <person name="Kuhn J.H."/>
            <person name="Alkhovsky S.V."/>
        </authorList>
    </citation>
    <scope>NUCLEOTIDE SEQUENCE [LARGE SCALE GENOMIC DNA]</scope>
    <source>
        <strain evidence="2">SAAr 1062</strain>
    </source>
</reference>
<evidence type="ECO:0000256" key="1">
    <source>
        <dbReference type="ARBA" id="ARBA00014100"/>
    </source>
</evidence>
<organism evidence="2 3">
    <name type="scientific">Witwatersrand virus</name>
    <dbReference type="NCBI Taxonomy" id="1678231"/>
    <lineage>
        <taxon>Viruses</taxon>
        <taxon>Riboviria</taxon>
        <taxon>Orthornavirae</taxon>
        <taxon>Negarnaviricota</taxon>
        <taxon>Polyploviricotina</taxon>
        <taxon>Bunyaviricetes</taxon>
        <taxon>Elliovirales</taxon>
        <taxon>Peribunyaviridae</taxon>
        <taxon>Orthobunyavirus</taxon>
        <taxon>Orthobunyavirus witwatersrandense</taxon>
    </lineage>
</organism>
<evidence type="ECO:0000313" key="2">
    <source>
        <dbReference type="EMBL" id="AKO90200.1"/>
    </source>
</evidence>
<dbReference type="EMBL" id="KP792688">
    <property type="protein sequence ID" value="AKO90200.1"/>
    <property type="molecule type" value="Viral_cRNA"/>
</dbReference>
<dbReference type="GeneID" id="40527375"/>
<proteinExistence type="predicted"/>
<sequence>MGSEMIDLQVHLTLRSNTWHLLIDTTKSSLLTTLGPSSSMQETPRVRWQILTRTRYALILEHSSWNWLIIIDRELRNEWLLTTSTRFIASPDILLDSFLIHTTRIQHGGMA</sequence>
<dbReference type="InterPro" id="IPR000797">
    <property type="entry name" value="Bunya_NSs"/>
</dbReference>
<name>A0A0R7FKB0_9VIRU</name>
<evidence type="ECO:0000313" key="3">
    <source>
        <dbReference type="Proteomes" id="UP000098063"/>
    </source>
</evidence>
<dbReference type="Proteomes" id="UP000098063">
    <property type="component" value="Genome"/>
</dbReference>
<accession>A0A0R7FKB0</accession>
<dbReference type="PIRSF" id="PIRSF003954">
    <property type="entry name" value="NS-S_OrthobunV"/>
    <property type="match status" value="1"/>
</dbReference>
<dbReference type="RefSeq" id="YP_009667020.1">
    <property type="nucleotide sequence ID" value="NC_043673.1"/>
</dbReference>